<dbReference type="EMBL" id="GEBQ01017378">
    <property type="protein sequence ID" value="JAT22599.1"/>
    <property type="molecule type" value="Transcribed_RNA"/>
</dbReference>
<evidence type="ECO:0000256" key="1">
    <source>
        <dbReference type="SAM" id="MobiDB-lite"/>
    </source>
</evidence>
<proteinExistence type="predicted"/>
<name>A0A1B6LG43_9HEMI</name>
<dbReference type="EMBL" id="GEBQ01022574">
    <property type="protein sequence ID" value="JAT17403.1"/>
    <property type="molecule type" value="Transcribed_RNA"/>
</dbReference>
<gene>
    <name evidence="3" type="ORF">g.54689</name>
    <name evidence="2" type="ORF">g.54691</name>
</gene>
<dbReference type="AlphaFoldDB" id="A0A1B6LG43"/>
<reference evidence="3" key="1">
    <citation type="submission" date="2015-11" db="EMBL/GenBank/DDBJ databases">
        <title>De novo transcriptome assembly of four potential Pierce s Disease insect vectors from Arizona vineyards.</title>
        <authorList>
            <person name="Tassone E.E."/>
        </authorList>
    </citation>
    <scope>NUCLEOTIDE SEQUENCE</scope>
</reference>
<protein>
    <submittedName>
        <fullName evidence="3">Uncharacterized protein</fullName>
    </submittedName>
</protein>
<feature type="region of interest" description="Disordered" evidence="1">
    <location>
        <begin position="102"/>
        <end position="121"/>
    </location>
</feature>
<accession>A0A1B6LG43</accession>
<sequence>MASVQSSRAGKYARRGMLEDEAPDHVESTGELLIKQMVQKQTNTNITLQQQLNEGKEFERGVGFVTLHEMGQGTSSLQEFEEKRKKVERMMEVKGRELVREGAPFLRTEDQQCTSAGSHHRGAVRRQEWELALSVKPDSVETRLYQFALSGKRTQES</sequence>
<evidence type="ECO:0000313" key="3">
    <source>
        <dbReference type="EMBL" id="JAT22599.1"/>
    </source>
</evidence>
<feature type="non-terminal residue" evidence="3">
    <location>
        <position position="157"/>
    </location>
</feature>
<organism evidence="3">
    <name type="scientific">Graphocephala atropunctata</name>
    <dbReference type="NCBI Taxonomy" id="36148"/>
    <lineage>
        <taxon>Eukaryota</taxon>
        <taxon>Metazoa</taxon>
        <taxon>Ecdysozoa</taxon>
        <taxon>Arthropoda</taxon>
        <taxon>Hexapoda</taxon>
        <taxon>Insecta</taxon>
        <taxon>Pterygota</taxon>
        <taxon>Neoptera</taxon>
        <taxon>Paraneoptera</taxon>
        <taxon>Hemiptera</taxon>
        <taxon>Auchenorrhyncha</taxon>
        <taxon>Membracoidea</taxon>
        <taxon>Cicadellidae</taxon>
        <taxon>Cicadellinae</taxon>
        <taxon>Cicadellini</taxon>
        <taxon>Graphocephala</taxon>
    </lineage>
</organism>
<evidence type="ECO:0000313" key="2">
    <source>
        <dbReference type="EMBL" id="JAT17403.1"/>
    </source>
</evidence>
<feature type="region of interest" description="Disordered" evidence="1">
    <location>
        <begin position="1"/>
        <end position="27"/>
    </location>
</feature>